<dbReference type="Pfam" id="PF03480">
    <property type="entry name" value="DctP"/>
    <property type="match status" value="1"/>
</dbReference>
<dbReference type="InterPro" id="IPR018389">
    <property type="entry name" value="DctP_fam"/>
</dbReference>
<dbReference type="PANTHER" id="PTHR33376:SF15">
    <property type="entry name" value="BLL6794 PROTEIN"/>
    <property type="match status" value="1"/>
</dbReference>
<dbReference type="KEGG" id="dlu:A6035_12245"/>
<feature type="signal peptide" evidence="2">
    <location>
        <begin position="1"/>
        <end position="24"/>
    </location>
</feature>
<proteinExistence type="predicted"/>
<keyword evidence="1 2" id="KW-0732">Signal</keyword>
<dbReference type="AlphaFoldDB" id="A0A2S1R934"/>
<dbReference type="CDD" id="cd13666">
    <property type="entry name" value="PBP2_TRAP_DctP_like_1"/>
    <property type="match status" value="1"/>
</dbReference>
<gene>
    <name evidence="3" type="ORF">A6035_12245</name>
</gene>
<dbReference type="PROSITE" id="PS51257">
    <property type="entry name" value="PROKAR_LIPOPROTEIN"/>
    <property type="match status" value="1"/>
</dbReference>
<dbReference type="OrthoDB" id="9815946at2"/>
<sequence>MNITSKGHAVRRTALALTMVGALAATSCSGGHRITGDSLQTMDPITLRYGDYTTVSSAGPFRSFAEQVERESGGKITFDEYWGGSLVKGAEMAQAVRGGIVDMGMFTPSYYPSEFPMTDWTTQMASVVEPEYPLGMLQAFAGGSEFALTDPLIEEQFSDQDIKLLFTWTPSTNYHLVCKEPVNSLADARGKRVRSGGAFNYGEIEALGMVPVTLPTGEIYEGLQRGVIDCSLANGKIMIALGLWEVAKHYADIPFSSYTQYVIMNEDVWNRLPEDARQVIDEARLTWFDGYLREEGIVLHQRLLAEGADKGVSFYDADPEIKDTLEAHQEQSLRTLPDRAPEDLEDPEGTVERYRLIMADWKARLEHMGYNDPSLSEIPDDPENVEIDLAPYQQTVRSELFPRTTP</sequence>
<evidence type="ECO:0008006" key="5">
    <source>
        <dbReference type="Google" id="ProtNLM"/>
    </source>
</evidence>
<protein>
    <recommendedName>
        <fullName evidence="5">C4-dicarboxylate ABC transporter substrate-binding protein</fullName>
    </recommendedName>
</protein>
<evidence type="ECO:0000313" key="3">
    <source>
        <dbReference type="EMBL" id="AWH92806.1"/>
    </source>
</evidence>
<dbReference type="PANTHER" id="PTHR33376">
    <property type="match status" value="1"/>
</dbReference>
<dbReference type="NCBIfam" id="NF037995">
    <property type="entry name" value="TRAP_S1"/>
    <property type="match status" value="1"/>
</dbReference>
<dbReference type="EMBL" id="CP015449">
    <property type="protein sequence ID" value="AWH92806.1"/>
    <property type="molecule type" value="Genomic_DNA"/>
</dbReference>
<reference evidence="3 4" key="1">
    <citation type="submission" date="2016-04" db="EMBL/GenBank/DDBJ databases">
        <title>Complete genome sequence of Dietzia lutea YIM 80766T, a strain isolated from desert soil in Egypt.</title>
        <authorList>
            <person name="Zhao J."/>
            <person name="Hu B."/>
            <person name="Geng S."/>
            <person name="Nie Y."/>
            <person name="Tang Y."/>
        </authorList>
    </citation>
    <scope>NUCLEOTIDE SEQUENCE [LARGE SCALE GENOMIC DNA]</scope>
    <source>
        <strain evidence="3 4">YIM 80766</strain>
    </source>
</reference>
<name>A0A2S1R934_9ACTN</name>
<dbReference type="Gene3D" id="3.40.190.170">
    <property type="entry name" value="Bacterial extracellular solute-binding protein, family 7"/>
    <property type="match status" value="1"/>
</dbReference>
<organism evidence="3 4">
    <name type="scientific">Dietzia lutea</name>
    <dbReference type="NCBI Taxonomy" id="546160"/>
    <lineage>
        <taxon>Bacteria</taxon>
        <taxon>Bacillati</taxon>
        <taxon>Actinomycetota</taxon>
        <taxon>Actinomycetes</taxon>
        <taxon>Mycobacteriales</taxon>
        <taxon>Dietziaceae</taxon>
        <taxon>Dietzia</taxon>
    </lineage>
</organism>
<dbReference type="InterPro" id="IPR038404">
    <property type="entry name" value="TRAP_DctP_sf"/>
</dbReference>
<dbReference type="GO" id="GO:0055085">
    <property type="term" value="P:transmembrane transport"/>
    <property type="evidence" value="ECO:0007669"/>
    <property type="project" value="InterPro"/>
</dbReference>
<dbReference type="RefSeq" id="WP_108848016.1">
    <property type="nucleotide sequence ID" value="NZ_CP015449.1"/>
</dbReference>
<evidence type="ECO:0000256" key="1">
    <source>
        <dbReference type="ARBA" id="ARBA00022729"/>
    </source>
</evidence>
<accession>A0A2S1R934</accession>
<dbReference type="Proteomes" id="UP000244928">
    <property type="component" value="Chromosome"/>
</dbReference>
<keyword evidence="4" id="KW-1185">Reference proteome</keyword>
<evidence type="ECO:0000256" key="2">
    <source>
        <dbReference type="SAM" id="SignalP"/>
    </source>
</evidence>
<evidence type="ECO:0000313" key="4">
    <source>
        <dbReference type="Proteomes" id="UP000244928"/>
    </source>
</evidence>
<feature type="chain" id="PRO_5015620730" description="C4-dicarboxylate ABC transporter substrate-binding protein" evidence="2">
    <location>
        <begin position="25"/>
        <end position="406"/>
    </location>
</feature>